<evidence type="ECO:0000313" key="6">
    <source>
        <dbReference type="EMBL" id="BAM46313.1"/>
    </source>
</evidence>
<comment type="similarity">
    <text evidence="1">Belongs to the 'phage' integrase family.</text>
</comment>
<dbReference type="InterPro" id="IPR004107">
    <property type="entry name" value="Integrase_SAM-like_N"/>
</dbReference>
<dbReference type="InterPro" id="IPR013762">
    <property type="entry name" value="Integrase-like_cat_sf"/>
</dbReference>
<evidence type="ECO:0000256" key="2">
    <source>
        <dbReference type="ARBA" id="ARBA00022908"/>
    </source>
</evidence>
<feature type="domain" description="Tyr recombinase" evidence="5">
    <location>
        <begin position="166"/>
        <end position="380"/>
    </location>
</feature>
<keyword evidence="4" id="KW-0233">DNA recombination</keyword>
<dbReference type="PANTHER" id="PTHR30349:SF64">
    <property type="entry name" value="PROPHAGE INTEGRASE INTD-RELATED"/>
    <property type="match status" value="1"/>
</dbReference>
<proteinExistence type="inferred from homology"/>
<dbReference type="SUPFAM" id="SSF56349">
    <property type="entry name" value="DNA breaking-rejoining enzymes"/>
    <property type="match status" value="1"/>
</dbReference>
<dbReference type="InterPro" id="IPR010998">
    <property type="entry name" value="Integrase_recombinase_N"/>
</dbReference>
<dbReference type="eggNOG" id="COG0582">
    <property type="taxonomic scope" value="Bacteria"/>
</dbReference>
<dbReference type="EMBL" id="AP012050">
    <property type="protein sequence ID" value="BAM46313.1"/>
    <property type="molecule type" value="Genomic_DNA"/>
</dbReference>
<keyword evidence="3" id="KW-0238">DNA-binding</keyword>
<protein>
    <submittedName>
        <fullName evidence="6">Putative integrase</fullName>
    </submittedName>
</protein>
<dbReference type="Pfam" id="PF14659">
    <property type="entry name" value="Phage_int_SAM_3"/>
    <property type="match status" value="1"/>
</dbReference>
<dbReference type="Pfam" id="PF00589">
    <property type="entry name" value="Phage_integrase"/>
    <property type="match status" value="1"/>
</dbReference>
<dbReference type="InterPro" id="IPR050090">
    <property type="entry name" value="Tyrosine_recombinase_XerCD"/>
</dbReference>
<evidence type="ECO:0000259" key="5">
    <source>
        <dbReference type="PROSITE" id="PS51898"/>
    </source>
</evidence>
<dbReference type="Gene3D" id="1.10.150.130">
    <property type="match status" value="1"/>
</dbReference>
<sequence>MASIQEIVPRKKYKLFAELGRLPNGKRDRRTKTVEASGKREALKMAQAFEDDLKNRMQYDEEMFFVDLAEKWWKNYADVELEGPTKEKYKPALDLIASYFESYRVNEIKPLSIVEFFNFEKKEGRRSLETKYKVLNSIFNHAIKWKVIKAEDNPMEGQGIPKITHKQKKDFYRTHEFPILFDLLKEQSEEHQLIVLLALTGGLRRGEIAGIASDVCNFEHNSILIKRSLQYSKTNGLRLKGTKSEDTRVVTLSEKLMKRLYTLYEQKKSLKEEMGNLWEGFKDVNGEEVLLLFSNEYGKPYRPDTISQFWNRFTTKHKDNLRKIRFHDLRHSSATYILSEGTKEGLNIKTVQKRLGHKDIKTTMNLYSHVTDQDDEASGKLFDNLF</sequence>
<keyword evidence="7" id="KW-1185">Reference proteome</keyword>
<dbReference type="RefSeq" id="WP_015008919.1">
    <property type="nucleotide sequence ID" value="NC_018704.1"/>
</dbReference>
<keyword evidence="2" id="KW-0229">DNA integration</keyword>
<dbReference type="PROSITE" id="PS51898">
    <property type="entry name" value="TYR_RECOMBINASE"/>
    <property type="match status" value="1"/>
</dbReference>
<dbReference type="AlphaFoldDB" id="K0J5S9"/>
<dbReference type="PATRIC" id="fig|698758.3.peg.182"/>
<dbReference type="STRING" id="698758.AXY_01810"/>
<dbReference type="OrthoDB" id="9803188at2"/>
<evidence type="ECO:0000313" key="7">
    <source>
        <dbReference type="Proteomes" id="UP000006294"/>
    </source>
</evidence>
<dbReference type="InterPro" id="IPR011010">
    <property type="entry name" value="DNA_brk_join_enz"/>
</dbReference>
<name>K0J5S9_AMPXN</name>
<dbReference type="HOGENOM" id="CLU_027562_17_6_9"/>
<dbReference type="GO" id="GO:0006310">
    <property type="term" value="P:DNA recombination"/>
    <property type="evidence" value="ECO:0007669"/>
    <property type="project" value="UniProtKB-KW"/>
</dbReference>
<accession>K0J5S9</accession>
<dbReference type="KEGG" id="axl:AXY_01810"/>
<dbReference type="GO" id="GO:0015074">
    <property type="term" value="P:DNA integration"/>
    <property type="evidence" value="ECO:0007669"/>
    <property type="project" value="UniProtKB-KW"/>
</dbReference>
<dbReference type="Proteomes" id="UP000006294">
    <property type="component" value="Chromosome"/>
</dbReference>
<dbReference type="Gene3D" id="1.10.443.10">
    <property type="entry name" value="Intergrase catalytic core"/>
    <property type="match status" value="1"/>
</dbReference>
<dbReference type="GO" id="GO:0003677">
    <property type="term" value="F:DNA binding"/>
    <property type="evidence" value="ECO:0007669"/>
    <property type="project" value="UniProtKB-KW"/>
</dbReference>
<reference evidence="6 7" key="1">
    <citation type="submission" date="2011-01" db="EMBL/GenBank/DDBJ databases">
        <title>Whole genome sequence of Amphibacillus xylinus NBRC 15112.</title>
        <authorList>
            <person name="Nakazawa H."/>
            <person name="Katano Y."/>
            <person name="Nakamura S."/>
            <person name="Sasagawa M."/>
            <person name="Fukada J."/>
            <person name="Arai T."/>
            <person name="Sasakura N."/>
            <person name="Mochizuki D."/>
            <person name="Hosoyama A."/>
            <person name="Harada K."/>
            <person name="Horikawa H."/>
            <person name="Kato Y."/>
            <person name="Harada T."/>
            <person name="Sasaki K."/>
            <person name="Sekiguchi M."/>
            <person name="Hodoyama M."/>
            <person name="Nishiko R."/>
            <person name="Narita H."/>
            <person name="Hanamaki A."/>
            <person name="Hata C."/>
            <person name="Konno Y."/>
            <person name="Niimura Y."/>
            <person name="Yamazaki S."/>
            <person name="Fujita N."/>
        </authorList>
    </citation>
    <scope>NUCLEOTIDE SEQUENCE [LARGE SCALE GENOMIC DNA]</scope>
    <source>
        <strain evidence="7">ATCC 51415 / DSM 6626 / JCM 7361 / LMG 17667 / NBRC 15112 / Ep01</strain>
    </source>
</reference>
<evidence type="ECO:0000256" key="4">
    <source>
        <dbReference type="ARBA" id="ARBA00023172"/>
    </source>
</evidence>
<dbReference type="PANTHER" id="PTHR30349">
    <property type="entry name" value="PHAGE INTEGRASE-RELATED"/>
    <property type="match status" value="1"/>
</dbReference>
<dbReference type="CDD" id="cd01189">
    <property type="entry name" value="INT_ICEBs1_C_like"/>
    <property type="match status" value="1"/>
</dbReference>
<organism evidence="6 7">
    <name type="scientific">Amphibacillus xylanus (strain ATCC 51415 / DSM 6626 / JCM 7361 / LMG 17667 / NBRC 15112 / Ep01)</name>
    <dbReference type="NCBI Taxonomy" id="698758"/>
    <lineage>
        <taxon>Bacteria</taxon>
        <taxon>Bacillati</taxon>
        <taxon>Bacillota</taxon>
        <taxon>Bacilli</taxon>
        <taxon>Bacillales</taxon>
        <taxon>Bacillaceae</taxon>
        <taxon>Amphibacillus</taxon>
    </lineage>
</organism>
<gene>
    <name evidence="6" type="ordered locus">AXY_01810</name>
</gene>
<dbReference type="InterPro" id="IPR002104">
    <property type="entry name" value="Integrase_catalytic"/>
</dbReference>
<evidence type="ECO:0000256" key="1">
    <source>
        <dbReference type="ARBA" id="ARBA00008857"/>
    </source>
</evidence>
<evidence type="ECO:0000256" key="3">
    <source>
        <dbReference type="ARBA" id="ARBA00023125"/>
    </source>
</evidence>